<feature type="region of interest" description="Disordered" evidence="1">
    <location>
        <begin position="22"/>
        <end position="62"/>
    </location>
</feature>
<evidence type="ECO:0008006" key="4">
    <source>
        <dbReference type="Google" id="ProtNLM"/>
    </source>
</evidence>
<comment type="caution">
    <text evidence="2">The sequence shown here is derived from an EMBL/GenBank/DDBJ whole genome shotgun (WGS) entry which is preliminary data.</text>
</comment>
<dbReference type="Proteomes" id="UP000596857">
    <property type="component" value="Unassembled WGS sequence"/>
</dbReference>
<name>A0ABX1YCF1_9BACL</name>
<gene>
    <name evidence="2" type="ORF">GC101_04875</name>
</gene>
<feature type="compositionally biased region" description="Low complexity" evidence="1">
    <location>
        <begin position="27"/>
        <end position="45"/>
    </location>
</feature>
<keyword evidence="3" id="KW-1185">Reference proteome</keyword>
<dbReference type="EMBL" id="WHOB01000017">
    <property type="protein sequence ID" value="NOU78209.1"/>
    <property type="molecule type" value="Genomic_DNA"/>
</dbReference>
<evidence type="ECO:0000313" key="2">
    <source>
        <dbReference type="EMBL" id="NOU78209.1"/>
    </source>
</evidence>
<evidence type="ECO:0000313" key="3">
    <source>
        <dbReference type="Proteomes" id="UP000596857"/>
    </source>
</evidence>
<accession>A0ABX1YCF1</accession>
<organism evidence="2 3">
    <name type="scientific">Paenibacillus phytohabitans</name>
    <dbReference type="NCBI Taxonomy" id="2654978"/>
    <lineage>
        <taxon>Bacteria</taxon>
        <taxon>Bacillati</taxon>
        <taxon>Bacillota</taxon>
        <taxon>Bacilli</taxon>
        <taxon>Bacillales</taxon>
        <taxon>Paenibacillaceae</taxon>
        <taxon>Paenibacillus</taxon>
    </lineage>
</organism>
<dbReference type="RefSeq" id="WP_171716352.1">
    <property type="nucleotide sequence ID" value="NZ_WHOB01000017.1"/>
</dbReference>
<sequence length="321" mass="35235">MERKFVIGLIIAFMVLSGCSSDKNKAESPASTAAASAETQASSVSPSETPAPELTIAPTPAPKKLSDTEAVALDYVNIFLNGSDSEAKKTFITDNVYPDAQPLFQMIQSVETPDDQKLKSPQVLESTHYSDEGGMKVEAVLIQGQKASNPKSELIVLISDLKIIWATDSSDQETFGEARKVFKEPVPEASISTVPAPSEMLREIRNFVISDVWNEGFVDIHSYINSGTSSTGQSLDINFTVEQLAKTMDKKKEYDSYITGLDSKYDSLKQVWTKLSSETDRLYSLVQQNPPKANDTTANFDTGIFNQYLEAFEKEVDAAIK</sequence>
<reference evidence="2 3" key="1">
    <citation type="submission" date="2019-10" db="EMBL/GenBank/DDBJ databases">
        <title>Description of Paenibacillus terricola sp. nov.</title>
        <authorList>
            <person name="Carlier A."/>
            <person name="Qi S."/>
        </authorList>
    </citation>
    <scope>NUCLEOTIDE SEQUENCE [LARGE SCALE GENOMIC DNA]</scope>
    <source>
        <strain evidence="2 3">LMG 31459</strain>
    </source>
</reference>
<proteinExistence type="predicted"/>
<dbReference type="PROSITE" id="PS51257">
    <property type="entry name" value="PROKAR_LIPOPROTEIN"/>
    <property type="match status" value="1"/>
</dbReference>
<protein>
    <recommendedName>
        <fullName evidence="4">DUF5105 domain-containing protein</fullName>
    </recommendedName>
</protein>
<evidence type="ECO:0000256" key="1">
    <source>
        <dbReference type="SAM" id="MobiDB-lite"/>
    </source>
</evidence>